<dbReference type="PANTHER" id="PTHR23051">
    <property type="entry name" value="SOLUTE CARRIER FAMILY 35, MEMBER F5"/>
    <property type="match status" value="1"/>
</dbReference>
<dbReference type="STRING" id="1336337.A0A3N4J5W9"/>
<dbReference type="AlphaFoldDB" id="A0A3N4J5W9"/>
<evidence type="ECO:0000256" key="2">
    <source>
        <dbReference type="ARBA" id="ARBA00022692"/>
    </source>
</evidence>
<dbReference type="SUPFAM" id="SSF103481">
    <property type="entry name" value="Multidrug resistance efflux transporter EmrE"/>
    <property type="match status" value="2"/>
</dbReference>
<reference evidence="7 8" key="1">
    <citation type="journal article" date="2018" name="Nat. Ecol. Evol.">
        <title>Pezizomycetes genomes reveal the molecular basis of ectomycorrhizal truffle lifestyle.</title>
        <authorList>
            <person name="Murat C."/>
            <person name="Payen T."/>
            <person name="Noel B."/>
            <person name="Kuo A."/>
            <person name="Morin E."/>
            <person name="Chen J."/>
            <person name="Kohler A."/>
            <person name="Krizsan K."/>
            <person name="Balestrini R."/>
            <person name="Da Silva C."/>
            <person name="Montanini B."/>
            <person name="Hainaut M."/>
            <person name="Levati E."/>
            <person name="Barry K.W."/>
            <person name="Belfiori B."/>
            <person name="Cichocki N."/>
            <person name="Clum A."/>
            <person name="Dockter R.B."/>
            <person name="Fauchery L."/>
            <person name="Guy J."/>
            <person name="Iotti M."/>
            <person name="Le Tacon F."/>
            <person name="Lindquist E.A."/>
            <person name="Lipzen A."/>
            <person name="Malagnac F."/>
            <person name="Mello A."/>
            <person name="Molinier V."/>
            <person name="Miyauchi S."/>
            <person name="Poulain J."/>
            <person name="Riccioni C."/>
            <person name="Rubini A."/>
            <person name="Sitrit Y."/>
            <person name="Splivallo R."/>
            <person name="Traeger S."/>
            <person name="Wang M."/>
            <person name="Zifcakova L."/>
            <person name="Wipf D."/>
            <person name="Zambonelli A."/>
            <person name="Paolocci F."/>
            <person name="Nowrousian M."/>
            <person name="Ottonello S."/>
            <person name="Baldrian P."/>
            <person name="Spatafora J.W."/>
            <person name="Henrissat B."/>
            <person name="Nagy L.G."/>
            <person name="Aury J.M."/>
            <person name="Wincker P."/>
            <person name="Grigoriev I.V."/>
            <person name="Bonfante P."/>
            <person name="Martin F.M."/>
        </authorList>
    </citation>
    <scope>NUCLEOTIDE SEQUENCE [LARGE SCALE GENOMIC DNA]</scope>
    <source>
        <strain evidence="7 8">120613-1</strain>
    </source>
</reference>
<sequence length="269" mass="29321">MLGERETVILSLQFCLLWFIANYLQSTCLKYTSPASATILSSTSSIFTLLLGALLRIERFAWTKVLAVVLSLAGVSLISSVDLTTPPPSPPEDNGSRTPGQILLGYIMALGGALAYGIYTILLKLRIGHEGRISMTRFFGFVGLFNLLGLWPGIFLLHFAGVERFEAPPDGRVWVIVLINASITLISDYCWVYAMLLTTPLIVTVGLSLTIPLALLGEMVVLGVWSCAVYWLGAALVFLAFLVVSWGGEEVVEGRTGGEEEEEGGRWER</sequence>
<proteinExistence type="predicted"/>
<dbReference type="Pfam" id="PF00892">
    <property type="entry name" value="EamA"/>
    <property type="match status" value="1"/>
</dbReference>
<feature type="domain" description="EamA" evidence="6">
    <location>
        <begin position="18"/>
        <end position="79"/>
    </location>
</feature>
<dbReference type="OrthoDB" id="1436450at2759"/>
<gene>
    <name evidence="7" type="ORF">L873DRAFT_1815754</name>
</gene>
<name>A0A3N4J5W9_9PEZI</name>
<keyword evidence="4 5" id="KW-0472">Membrane</keyword>
<evidence type="ECO:0000259" key="6">
    <source>
        <dbReference type="Pfam" id="PF00892"/>
    </source>
</evidence>
<feature type="transmembrane region" description="Helical" evidence="5">
    <location>
        <begin position="201"/>
        <end position="222"/>
    </location>
</feature>
<evidence type="ECO:0000256" key="1">
    <source>
        <dbReference type="ARBA" id="ARBA00004141"/>
    </source>
</evidence>
<keyword evidence="8" id="KW-1185">Reference proteome</keyword>
<dbReference type="InterPro" id="IPR000620">
    <property type="entry name" value="EamA_dom"/>
</dbReference>
<evidence type="ECO:0000256" key="3">
    <source>
        <dbReference type="ARBA" id="ARBA00022989"/>
    </source>
</evidence>
<dbReference type="PANTHER" id="PTHR23051:SF0">
    <property type="entry name" value="SOLUTE CARRIER FAMILY 35 MEMBER F5"/>
    <property type="match status" value="1"/>
</dbReference>
<dbReference type="Proteomes" id="UP000276215">
    <property type="component" value="Unassembled WGS sequence"/>
</dbReference>
<feature type="transmembrane region" description="Helical" evidence="5">
    <location>
        <begin position="7"/>
        <end position="24"/>
    </location>
</feature>
<evidence type="ECO:0000256" key="4">
    <source>
        <dbReference type="ARBA" id="ARBA00023136"/>
    </source>
</evidence>
<feature type="transmembrane region" description="Helical" evidence="5">
    <location>
        <begin position="228"/>
        <end position="247"/>
    </location>
</feature>
<dbReference type="EMBL" id="ML120450">
    <property type="protein sequence ID" value="RPA93566.1"/>
    <property type="molecule type" value="Genomic_DNA"/>
</dbReference>
<evidence type="ECO:0000256" key="5">
    <source>
        <dbReference type="SAM" id="Phobius"/>
    </source>
</evidence>
<keyword evidence="3 5" id="KW-1133">Transmembrane helix</keyword>
<evidence type="ECO:0000313" key="7">
    <source>
        <dbReference type="EMBL" id="RPA93566.1"/>
    </source>
</evidence>
<accession>A0A3N4J5W9</accession>
<feature type="transmembrane region" description="Helical" evidence="5">
    <location>
        <begin position="62"/>
        <end position="81"/>
    </location>
</feature>
<keyword evidence="2 5" id="KW-0812">Transmembrane</keyword>
<protein>
    <recommendedName>
        <fullName evidence="6">EamA domain-containing protein</fullName>
    </recommendedName>
</protein>
<dbReference type="InterPro" id="IPR037185">
    <property type="entry name" value="EmrE-like"/>
</dbReference>
<feature type="transmembrane region" description="Helical" evidence="5">
    <location>
        <begin position="135"/>
        <end position="161"/>
    </location>
</feature>
<feature type="transmembrane region" description="Helical" evidence="5">
    <location>
        <begin position="173"/>
        <end position="194"/>
    </location>
</feature>
<dbReference type="GO" id="GO:0000329">
    <property type="term" value="C:fungal-type vacuole membrane"/>
    <property type="evidence" value="ECO:0007669"/>
    <property type="project" value="TreeGrafter"/>
</dbReference>
<organism evidence="7 8">
    <name type="scientific">Choiromyces venosus 120613-1</name>
    <dbReference type="NCBI Taxonomy" id="1336337"/>
    <lineage>
        <taxon>Eukaryota</taxon>
        <taxon>Fungi</taxon>
        <taxon>Dikarya</taxon>
        <taxon>Ascomycota</taxon>
        <taxon>Pezizomycotina</taxon>
        <taxon>Pezizomycetes</taxon>
        <taxon>Pezizales</taxon>
        <taxon>Tuberaceae</taxon>
        <taxon>Choiromyces</taxon>
    </lineage>
</organism>
<evidence type="ECO:0000313" key="8">
    <source>
        <dbReference type="Proteomes" id="UP000276215"/>
    </source>
</evidence>
<feature type="transmembrane region" description="Helical" evidence="5">
    <location>
        <begin position="101"/>
        <end position="123"/>
    </location>
</feature>
<feature type="transmembrane region" description="Helical" evidence="5">
    <location>
        <begin position="36"/>
        <end position="55"/>
    </location>
</feature>
<comment type="subcellular location">
    <subcellularLocation>
        <location evidence="1">Membrane</location>
        <topology evidence="1">Multi-pass membrane protein</topology>
    </subcellularLocation>
</comment>